<dbReference type="InterPro" id="IPR017896">
    <property type="entry name" value="4Fe4S_Fe-S-bd"/>
</dbReference>
<feature type="domain" description="4Fe-4S ferredoxin-type" evidence="1">
    <location>
        <begin position="115"/>
        <end position="143"/>
    </location>
</feature>
<dbReference type="PROSITE" id="PS51379">
    <property type="entry name" value="4FE4S_FER_2"/>
    <property type="match status" value="2"/>
</dbReference>
<evidence type="ECO:0000313" key="2">
    <source>
        <dbReference type="EMBL" id="QOQ86941.1"/>
    </source>
</evidence>
<organism evidence="2 3">
    <name type="scientific">Campylobacter corcagiensis</name>
    <dbReference type="NCBI Taxonomy" id="1448857"/>
    <lineage>
        <taxon>Bacteria</taxon>
        <taxon>Pseudomonadati</taxon>
        <taxon>Campylobacterota</taxon>
        <taxon>Epsilonproteobacteria</taxon>
        <taxon>Campylobacterales</taxon>
        <taxon>Campylobacteraceae</taxon>
        <taxon>Campylobacter</taxon>
    </lineage>
</organism>
<dbReference type="AlphaFoldDB" id="A0A7M1LF20"/>
<name>A0A7M1LF20_9BACT</name>
<dbReference type="OrthoDB" id="9800445at2"/>
<dbReference type="SUPFAM" id="SSF54862">
    <property type="entry name" value="4Fe-4S ferredoxins"/>
    <property type="match status" value="2"/>
</dbReference>
<evidence type="ECO:0000259" key="1">
    <source>
        <dbReference type="PROSITE" id="PS51379"/>
    </source>
</evidence>
<keyword evidence="3" id="KW-1185">Reference proteome</keyword>
<accession>A0A7M1LF20</accession>
<dbReference type="Proteomes" id="UP000594749">
    <property type="component" value="Chromosome"/>
</dbReference>
<dbReference type="Gene3D" id="3.30.70.20">
    <property type="match status" value="1"/>
</dbReference>
<feature type="domain" description="4Fe-4S ferredoxin-type" evidence="1">
    <location>
        <begin position="10"/>
        <end position="41"/>
    </location>
</feature>
<dbReference type="EMBL" id="CP063078">
    <property type="protein sequence ID" value="QOQ86941.1"/>
    <property type="molecule type" value="Genomic_DNA"/>
</dbReference>
<sequence>MFFDRKIFIHPPYFSGEFSCKNCKAPCVSSCKRGLLKFEDSVIKFEVSDLGCNFCEDCALACKEIRKNTLNLEFKYTINAKALISVNSCLAWNGVICYNCQDSCRYGAIDYLGVFRPIVNDRCVGCGECLSACFKNSVSLKVKK</sequence>
<protein>
    <submittedName>
        <fullName evidence="2">4Fe-4S ferredoxin</fullName>
    </submittedName>
</protein>
<dbReference type="RefSeq" id="WP_025803296.1">
    <property type="nucleotide sequence ID" value="NZ_CP053842.1"/>
</dbReference>
<evidence type="ECO:0000313" key="3">
    <source>
        <dbReference type="Proteomes" id="UP000594749"/>
    </source>
</evidence>
<gene>
    <name evidence="2" type="ORF">IMC76_06935</name>
</gene>
<reference evidence="2 3" key="1">
    <citation type="submission" date="2020-10" db="EMBL/GenBank/DDBJ databases">
        <title>Campylobacter and Helicobacter PacBio genomes.</title>
        <authorList>
            <person name="Lane C."/>
        </authorList>
    </citation>
    <scope>NUCLEOTIDE SEQUENCE [LARGE SCALE GENOMIC DNA]</scope>
    <source>
        <strain evidence="2 3">2016D-0077</strain>
    </source>
</reference>
<proteinExistence type="predicted"/>